<accession>A0ABQ9HUH3</accession>
<evidence type="ECO:0000256" key="2">
    <source>
        <dbReference type="SAM" id="Phobius"/>
    </source>
</evidence>
<dbReference type="InterPro" id="IPR012464">
    <property type="entry name" value="DUF1676"/>
</dbReference>
<dbReference type="PANTHER" id="PTHR21879:SF6">
    <property type="entry name" value="OSIRIS 19, ISOFORM A"/>
    <property type="match status" value="1"/>
</dbReference>
<keyword evidence="2" id="KW-0472">Membrane</keyword>
<sequence>MDACLHGPSPSIKARRCELPTTVHIAHRRRSDTLTLPPWPLSSLHCWRWWRSPRPPLNHARRQLLRGGVSSAYQLLSGSSCVAAHCSRELSPGSSRRSSSHTDYSSRMVSYSSHEVLLKSYSQDIPRRHASKTQQSVENYATRTTYRIRVHSEAKDGGLVESMARLMSGQDVTVELPGGVETTLSPRGLDDGEVALKLRLDSSEAARRRKKKSKLRKLIVPLAVLLALKALTLIPLFLGLLGIKAFNALQLGFGSFVVSFGLAIFQLAKKLMGDSMPPLPLTPIAAPQPLVAAPSGWDRRSAHDSAYSAHMPASR</sequence>
<organism evidence="3 4">
    <name type="scientific">Dryococelus australis</name>
    <dbReference type="NCBI Taxonomy" id="614101"/>
    <lineage>
        <taxon>Eukaryota</taxon>
        <taxon>Metazoa</taxon>
        <taxon>Ecdysozoa</taxon>
        <taxon>Arthropoda</taxon>
        <taxon>Hexapoda</taxon>
        <taxon>Insecta</taxon>
        <taxon>Pterygota</taxon>
        <taxon>Neoptera</taxon>
        <taxon>Polyneoptera</taxon>
        <taxon>Phasmatodea</taxon>
        <taxon>Verophasmatodea</taxon>
        <taxon>Anareolatae</taxon>
        <taxon>Phasmatidae</taxon>
        <taxon>Eurycanthinae</taxon>
        <taxon>Dryococelus</taxon>
    </lineage>
</organism>
<reference evidence="3 4" key="1">
    <citation type="submission" date="2023-02" db="EMBL/GenBank/DDBJ databases">
        <title>LHISI_Scaffold_Assembly.</title>
        <authorList>
            <person name="Stuart O.P."/>
            <person name="Cleave R."/>
            <person name="Magrath M.J.L."/>
            <person name="Mikheyev A.S."/>
        </authorList>
    </citation>
    <scope>NUCLEOTIDE SEQUENCE [LARGE SCALE GENOMIC DNA]</scope>
    <source>
        <strain evidence="3">Daus_M_001</strain>
        <tissue evidence="3">Leg muscle</tissue>
    </source>
</reference>
<keyword evidence="2" id="KW-0812">Transmembrane</keyword>
<evidence type="ECO:0000313" key="4">
    <source>
        <dbReference type="Proteomes" id="UP001159363"/>
    </source>
</evidence>
<dbReference type="Pfam" id="PF07898">
    <property type="entry name" value="DUF1676"/>
    <property type="match status" value="1"/>
</dbReference>
<name>A0ABQ9HUH3_9NEOP</name>
<evidence type="ECO:0000256" key="1">
    <source>
        <dbReference type="SAM" id="MobiDB-lite"/>
    </source>
</evidence>
<feature type="transmembrane region" description="Helical" evidence="2">
    <location>
        <begin position="249"/>
        <end position="268"/>
    </location>
</feature>
<dbReference type="Proteomes" id="UP001159363">
    <property type="component" value="Chromosome 3"/>
</dbReference>
<dbReference type="EMBL" id="JARBHB010000003">
    <property type="protein sequence ID" value="KAJ8888047.1"/>
    <property type="molecule type" value="Genomic_DNA"/>
</dbReference>
<dbReference type="PANTHER" id="PTHR21879">
    <property type="entry name" value="FI03362P-RELATED-RELATED"/>
    <property type="match status" value="1"/>
</dbReference>
<feature type="transmembrane region" description="Helical" evidence="2">
    <location>
        <begin position="218"/>
        <end position="243"/>
    </location>
</feature>
<gene>
    <name evidence="3" type="ORF">PR048_007533</name>
</gene>
<keyword evidence="4" id="KW-1185">Reference proteome</keyword>
<protein>
    <submittedName>
        <fullName evidence="3">Uncharacterized protein</fullName>
    </submittedName>
</protein>
<feature type="region of interest" description="Disordered" evidence="1">
    <location>
        <begin position="295"/>
        <end position="315"/>
    </location>
</feature>
<keyword evidence="2" id="KW-1133">Transmembrane helix</keyword>
<comment type="caution">
    <text evidence="3">The sequence shown here is derived from an EMBL/GenBank/DDBJ whole genome shotgun (WGS) entry which is preliminary data.</text>
</comment>
<proteinExistence type="predicted"/>
<evidence type="ECO:0000313" key="3">
    <source>
        <dbReference type="EMBL" id="KAJ8888047.1"/>
    </source>
</evidence>